<dbReference type="PANTHER" id="PTHR31415">
    <property type="entry name" value="OS05G0367900 PROTEIN"/>
    <property type="match status" value="1"/>
</dbReference>
<sequence length="197" mass="21517">MSDDDDCACLSVLVVCVILVPVYWLIVALGPLSFYPRVDSAVLAALDSSTTPPPDSTDAIRYNLSVDLSFNNSHPQVEIQYLSVAVAAFYGDFMLGLPDRTFPTPFSQGPSNTTVLRSSLQGKVAVFPDVAAELGRERAAGLVHLKVRVSLQLRYTVRGFTRLGHFYRYDCPMWFKPPPSDAAPAVFDAGTQCLPVK</sequence>
<keyword evidence="3" id="KW-0812">Transmembrane</keyword>
<dbReference type="Proteomes" id="UP000823388">
    <property type="component" value="Chromosome 3N"/>
</dbReference>
<comment type="caution">
    <text evidence="4">The sequence shown here is derived from an EMBL/GenBank/DDBJ whole genome shotgun (WGS) entry which is preliminary data.</text>
</comment>
<evidence type="ECO:0008006" key="6">
    <source>
        <dbReference type="Google" id="ProtNLM"/>
    </source>
</evidence>
<dbReference type="InterPro" id="IPR044839">
    <property type="entry name" value="NDR1-like"/>
</dbReference>
<evidence type="ECO:0000256" key="3">
    <source>
        <dbReference type="SAM" id="Phobius"/>
    </source>
</evidence>
<dbReference type="EMBL" id="CM029042">
    <property type="protein sequence ID" value="KAG2620888.1"/>
    <property type="molecule type" value="Genomic_DNA"/>
</dbReference>
<accession>A0A8T0UFP6</accession>
<comment type="subcellular location">
    <subcellularLocation>
        <location evidence="1">Membrane</location>
    </subcellularLocation>
</comment>
<keyword evidence="5" id="KW-1185">Reference proteome</keyword>
<keyword evidence="2 3" id="KW-0472">Membrane</keyword>
<dbReference type="AlphaFoldDB" id="A0A8T0UFP6"/>
<organism evidence="4 5">
    <name type="scientific">Panicum virgatum</name>
    <name type="common">Blackwell switchgrass</name>
    <dbReference type="NCBI Taxonomy" id="38727"/>
    <lineage>
        <taxon>Eukaryota</taxon>
        <taxon>Viridiplantae</taxon>
        <taxon>Streptophyta</taxon>
        <taxon>Embryophyta</taxon>
        <taxon>Tracheophyta</taxon>
        <taxon>Spermatophyta</taxon>
        <taxon>Magnoliopsida</taxon>
        <taxon>Liliopsida</taxon>
        <taxon>Poales</taxon>
        <taxon>Poaceae</taxon>
        <taxon>PACMAD clade</taxon>
        <taxon>Panicoideae</taxon>
        <taxon>Panicodae</taxon>
        <taxon>Paniceae</taxon>
        <taxon>Panicinae</taxon>
        <taxon>Panicum</taxon>
        <taxon>Panicum sect. Hiantes</taxon>
    </lineage>
</organism>
<evidence type="ECO:0000256" key="2">
    <source>
        <dbReference type="ARBA" id="ARBA00023136"/>
    </source>
</evidence>
<gene>
    <name evidence="4" type="ORF">PVAP13_3NG202200</name>
</gene>
<name>A0A8T0UFP6_PANVG</name>
<keyword evidence="3" id="KW-1133">Transmembrane helix</keyword>
<proteinExistence type="predicted"/>
<protein>
    <recommendedName>
        <fullName evidence="6">Late embryogenesis abundant protein LEA-2 subgroup domain-containing protein</fullName>
    </recommendedName>
</protein>
<dbReference type="GO" id="GO:0098542">
    <property type="term" value="P:defense response to other organism"/>
    <property type="evidence" value="ECO:0007669"/>
    <property type="project" value="InterPro"/>
</dbReference>
<dbReference type="PANTHER" id="PTHR31415:SF82">
    <property type="entry name" value="OS05G0203150 PROTEIN"/>
    <property type="match status" value="1"/>
</dbReference>
<evidence type="ECO:0000313" key="4">
    <source>
        <dbReference type="EMBL" id="KAG2620888.1"/>
    </source>
</evidence>
<evidence type="ECO:0000313" key="5">
    <source>
        <dbReference type="Proteomes" id="UP000823388"/>
    </source>
</evidence>
<evidence type="ECO:0000256" key="1">
    <source>
        <dbReference type="ARBA" id="ARBA00004370"/>
    </source>
</evidence>
<reference evidence="4" key="1">
    <citation type="submission" date="2020-05" db="EMBL/GenBank/DDBJ databases">
        <title>WGS assembly of Panicum virgatum.</title>
        <authorList>
            <person name="Lovell J.T."/>
            <person name="Jenkins J."/>
            <person name="Shu S."/>
            <person name="Juenger T.E."/>
            <person name="Schmutz J."/>
        </authorList>
    </citation>
    <scope>NUCLEOTIDE SEQUENCE</scope>
    <source>
        <strain evidence="4">AP13</strain>
    </source>
</reference>
<dbReference type="GO" id="GO:0005886">
    <property type="term" value="C:plasma membrane"/>
    <property type="evidence" value="ECO:0007669"/>
    <property type="project" value="TreeGrafter"/>
</dbReference>
<feature type="transmembrane region" description="Helical" evidence="3">
    <location>
        <begin position="7"/>
        <end position="26"/>
    </location>
</feature>
<dbReference type="GO" id="GO:0009506">
    <property type="term" value="C:plasmodesma"/>
    <property type="evidence" value="ECO:0007669"/>
    <property type="project" value="TreeGrafter"/>
</dbReference>